<gene>
    <name evidence="2" type="ORF">EGYM00392_LOCUS8254</name>
</gene>
<dbReference type="InterPro" id="IPR027417">
    <property type="entry name" value="P-loop_NTPase"/>
</dbReference>
<sequence length="440" mass="47816">MSAGGGVPVYRSTAYEDYQEAAYSDIGSGVAMNGTQPWNPTPAAPDPDPGLPAADPLPDPMPGLACAEAQASDSFSGPVVYSANLHVDTEPLAPASAPEPMEPPAPAPTAATIPTIAPIDPDRDEDRSLTETDTSMQQRSSHITLPPRTVSQPTVHTAFNKANSPASTNLRASTLNESAAAAVRLKAQQLSQKYPVGSTRQVNCLLIGRVGNGKSSLINSLYQTLTGGLDTLCREGSGDSSCTLKYACTASLWEKQALPLLLFDTKGLPDANDKVTRSMLRNILKGKFRTNHSMNNPKFRDCSLLPDKNIRIDVVIFVYAYGSVFPHRLADAIRDEAAQRQVSVVPVITFYDLVEHDEQLNVHLDCCKRTFNTHPLHLTNLTAIKRLPRESQSSALTFSQQQLLDVASQSMVYGQQHQRYRRLDINRPIPANAHKDCTLM</sequence>
<feature type="compositionally biased region" description="Pro residues" evidence="1">
    <location>
        <begin position="39"/>
        <end position="57"/>
    </location>
</feature>
<dbReference type="AlphaFoldDB" id="A0A7S1N4V2"/>
<feature type="region of interest" description="Disordered" evidence="1">
    <location>
        <begin position="28"/>
        <end position="57"/>
    </location>
</feature>
<dbReference type="EMBL" id="HBGA01021400">
    <property type="protein sequence ID" value="CAD8997190.1"/>
    <property type="molecule type" value="Transcribed_RNA"/>
</dbReference>
<dbReference type="CDD" id="cd00882">
    <property type="entry name" value="Ras_like_GTPase"/>
    <property type="match status" value="1"/>
</dbReference>
<organism evidence="2">
    <name type="scientific">Eutreptiella gymnastica</name>
    <dbReference type="NCBI Taxonomy" id="73025"/>
    <lineage>
        <taxon>Eukaryota</taxon>
        <taxon>Discoba</taxon>
        <taxon>Euglenozoa</taxon>
        <taxon>Euglenida</taxon>
        <taxon>Spirocuta</taxon>
        <taxon>Euglenophyceae</taxon>
        <taxon>Eutreptiales</taxon>
        <taxon>Eutreptiaceae</taxon>
        <taxon>Eutreptiella</taxon>
    </lineage>
</organism>
<dbReference type="Gene3D" id="3.40.50.300">
    <property type="entry name" value="P-loop containing nucleotide triphosphate hydrolases"/>
    <property type="match status" value="1"/>
</dbReference>
<evidence type="ECO:0008006" key="3">
    <source>
        <dbReference type="Google" id="ProtNLM"/>
    </source>
</evidence>
<feature type="compositionally biased region" description="Polar residues" evidence="1">
    <location>
        <begin position="131"/>
        <end position="152"/>
    </location>
</feature>
<proteinExistence type="predicted"/>
<name>A0A7S1N4V2_9EUGL</name>
<accession>A0A7S1N4V2</accession>
<dbReference type="SUPFAM" id="SSF52540">
    <property type="entry name" value="P-loop containing nucleoside triphosphate hydrolases"/>
    <property type="match status" value="1"/>
</dbReference>
<reference evidence="2" key="1">
    <citation type="submission" date="2021-01" db="EMBL/GenBank/DDBJ databases">
        <authorList>
            <person name="Corre E."/>
            <person name="Pelletier E."/>
            <person name="Niang G."/>
            <person name="Scheremetjew M."/>
            <person name="Finn R."/>
            <person name="Kale V."/>
            <person name="Holt S."/>
            <person name="Cochrane G."/>
            <person name="Meng A."/>
            <person name="Brown T."/>
            <person name="Cohen L."/>
        </authorList>
    </citation>
    <scope>NUCLEOTIDE SEQUENCE</scope>
    <source>
        <strain evidence="2">NIES-381</strain>
    </source>
</reference>
<evidence type="ECO:0000256" key="1">
    <source>
        <dbReference type="SAM" id="MobiDB-lite"/>
    </source>
</evidence>
<feature type="compositionally biased region" description="Low complexity" evidence="1">
    <location>
        <begin position="108"/>
        <end position="119"/>
    </location>
</feature>
<protein>
    <recommendedName>
        <fullName evidence="3">G domain-containing protein</fullName>
    </recommendedName>
</protein>
<evidence type="ECO:0000313" key="2">
    <source>
        <dbReference type="EMBL" id="CAD8997190.1"/>
    </source>
</evidence>
<feature type="compositionally biased region" description="Basic and acidic residues" evidence="1">
    <location>
        <begin position="120"/>
        <end position="130"/>
    </location>
</feature>
<feature type="region of interest" description="Disordered" evidence="1">
    <location>
        <begin position="91"/>
        <end position="152"/>
    </location>
</feature>